<dbReference type="RefSeq" id="WP_065412875.1">
    <property type="nucleotide sequence ID" value="NZ_MASQ01000067.1"/>
</dbReference>
<dbReference type="Proteomes" id="UP000093129">
    <property type="component" value="Unassembled WGS sequence"/>
</dbReference>
<dbReference type="EMBL" id="MASQ01000067">
    <property type="protein sequence ID" value="OCB03408.1"/>
    <property type="molecule type" value="Genomic_DNA"/>
</dbReference>
<dbReference type="AlphaFoldDB" id="A0A1B9C0C7"/>
<accession>A0A1B9C0C7</accession>
<name>A0A1B9C0C7_9PROT</name>
<comment type="caution">
    <text evidence="2">The sequence shown here is derived from an EMBL/GenBank/DDBJ whole genome shotgun (WGS) entry which is preliminary data.</text>
</comment>
<sequence length="147" mass="16830">MTESETTEMSRTQLWKRARDIMKTHEIMDGSGHLYLKNRGEKVSEEQTRDVIAFVHAELEQQGISEEKAQTVDSLISQTLRDITRRGPVVPRPPKPLKQKKPAKSKPQLTVKKANPRTETRQIVIQVTVKKARFFHYPLDLPSGDVS</sequence>
<gene>
    <name evidence="2" type="ORF">BBC27_08050</name>
</gene>
<evidence type="ECO:0000313" key="2">
    <source>
        <dbReference type="EMBL" id="OCB03408.1"/>
    </source>
</evidence>
<evidence type="ECO:0000313" key="3">
    <source>
        <dbReference type="Proteomes" id="UP000093129"/>
    </source>
</evidence>
<feature type="region of interest" description="Disordered" evidence="1">
    <location>
        <begin position="83"/>
        <end position="117"/>
    </location>
</feature>
<reference evidence="2 3" key="1">
    <citation type="submission" date="2016-07" db="EMBL/GenBank/DDBJ databases">
        <title>Draft genome of a psychrotolerant acidophile Acidithiobacillus ferrivorans strain YL15.</title>
        <authorList>
            <person name="Peng T."/>
            <person name="Ma L."/>
            <person name="Nan M."/>
            <person name="An N."/>
            <person name="Wang M."/>
            <person name="Qiu G."/>
            <person name="Zeng W."/>
        </authorList>
    </citation>
    <scope>NUCLEOTIDE SEQUENCE [LARGE SCALE GENOMIC DNA]</scope>
    <source>
        <strain evidence="2 3">YL15</strain>
    </source>
</reference>
<feature type="compositionally biased region" description="Basic residues" evidence="1">
    <location>
        <begin position="95"/>
        <end position="104"/>
    </location>
</feature>
<proteinExistence type="predicted"/>
<protein>
    <submittedName>
        <fullName evidence="2">Uncharacterized protein</fullName>
    </submittedName>
</protein>
<organism evidence="2 3">
    <name type="scientific">Acidithiobacillus ferrivorans</name>
    <dbReference type="NCBI Taxonomy" id="160808"/>
    <lineage>
        <taxon>Bacteria</taxon>
        <taxon>Pseudomonadati</taxon>
        <taxon>Pseudomonadota</taxon>
        <taxon>Acidithiobacillia</taxon>
        <taxon>Acidithiobacillales</taxon>
        <taxon>Acidithiobacillaceae</taxon>
        <taxon>Acidithiobacillus</taxon>
    </lineage>
</organism>
<evidence type="ECO:0000256" key="1">
    <source>
        <dbReference type="SAM" id="MobiDB-lite"/>
    </source>
</evidence>